<proteinExistence type="predicted"/>
<dbReference type="Proteomes" id="UP001642260">
    <property type="component" value="Unassembled WGS sequence"/>
</dbReference>
<evidence type="ECO:0000313" key="2">
    <source>
        <dbReference type="Proteomes" id="UP001642260"/>
    </source>
</evidence>
<sequence>MLWRRESFEHCLWRELRDAMEKRELRALSMERASSSVYGESFEMLWRRESFEICLWRRESFEMRCHGEERASRDEMLASIPLSEMGLRQ</sequence>
<reference evidence="1 2" key="1">
    <citation type="submission" date="2022-03" db="EMBL/GenBank/DDBJ databases">
        <authorList>
            <person name="Macdonald S."/>
            <person name="Ahmed S."/>
            <person name="Newling K."/>
        </authorList>
    </citation>
    <scope>NUCLEOTIDE SEQUENCE [LARGE SCALE GENOMIC DNA]</scope>
</reference>
<comment type="caution">
    <text evidence="1">The sequence shown here is derived from an EMBL/GenBank/DDBJ whole genome shotgun (WGS) entry which is preliminary data.</text>
</comment>
<protein>
    <submittedName>
        <fullName evidence="1">Uncharacterized protein</fullName>
    </submittedName>
</protein>
<name>A0ABC8L480_ERUVS</name>
<organism evidence="1 2">
    <name type="scientific">Eruca vesicaria subsp. sativa</name>
    <name type="common">Garden rocket</name>
    <name type="synonym">Eruca sativa</name>
    <dbReference type="NCBI Taxonomy" id="29727"/>
    <lineage>
        <taxon>Eukaryota</taxon>
        <taxon>Viridiplantae</taxon>
        <taxon>Streptophyta</taxon>
        <taxon>Embryophyta</taxon>
        <taxon>Tracheophyta</taxon>
        <taxon>Spermatophyta</taxon>
        <taxon>Magnoliopsida</taxon>
        <taxon>eudicotyledons</taxon>
        <taxon>Gunneridae</taxon>
        <taxon>Pentapetalae</taxon>
        <taxon>rosids</taxon>
        <taxon>malvids</taxon>
        <taxon>Brassicales</taxon>
        <taxon>Brassicaceae</taxon>
        <taxon>Brassiceae</taxon>
        <taxon>Eruca</taxon>
    </lineage>
</organism>
<gene>
    <name evidence="1" type="ORF">ERUC_LOCUS30781</name>
</gene>
<accession>A0ABC8L480</accession>
<dbReference type="AlphaFoldDB" id="A0ABC8L480"/>
<keyword evidence="2" id="KW-1185">Reference proteome</keyword>
<dbReference type="EMBL" id="CAKOAT010402932">
    <property type="protein sequence ID" value="CAH8367306.1"/>
    <property type="molecule type" value="Genomic_DNA"/>
</dbReference>
<evidence type="ECO:0000313" key="1">
    <source>
        <dbReference type="EMBL" id="CAH8367306.1"/>
    </source>
</evidence>